<evidence type="ECO:0000256" key="10">
    <source>
        <dbReference type="ARBA" id="ARBA00023010"/>
    </source>
</evidence>
<feature type="transmembrane region" description="Helical" evidence="14">
    <location>
        <begin position="92"/>
        <end position="113"/>
    </location>
</feature>
<evidence type="ECO:0000313" key="16">
    <source>
        <dbReference type="Proteomes" id="UP000694846"/>
    </source>
</evidence>
<dbReference type="GO" id="GO:0015031">
    <property type="term" value="P:protein transport"/>
    <property type="evidence" value="ECO:0007669"/>
    <property type="project" value="UniProtKB-KW"/>
</dbReference>
<keyword evidence="10 14" id="KW-0811">Translocation</keyword>
<dbReference type="SUPFAM" id="SSF56784">
    <property type="entry name" value="HAD-like"/>
    <property type="match status" value="1"/>
</dbReference>
<dbReference type="CDD" id="cd07521">
    <property type="entry name" value="HAD_FCP1-like"/>
    <property type="match status" value="1"/>
</dbReference>
<keyword evidence="6" id="KW-0999">Mitochondrion inner membrane</keyword>
<evidence type="ECO:0000256" key="7">
    <source>
        <dbReference type="ARBA" id="ARBA00022927"/>
    </source>
</evidence>
<dbReference type="GO" id="GO:0005744">
    <property type="term" value="C:TIM23 mitochondrial import inner membrane translocase complex"/>
    <property type="evidence" value="ECO:0007669"/>
    <property type="project" value="UniProtKB-UniRule"/>
</dbReference>
<dbReference type="GeneID" id="112684017"/>
<keyword evidence="7 14" id="KW-0653">Protein transport</keyword>
<evidence type="ECO:0000256" key="5">
    <source>
        <dbReference type="ARBA" id="ARBA00022692"/>
    </source>
</evidence>
<proteinExistence type="inferred from homology"/>
<comment type="function">
    <text evidence="1 14">Essential component of the TIM23 complex, a complex that mediates the translocation of transit peptide-containing proteins across the mitochondrial inner membrane.</text>
</comment>
<evidence type="ECO:0000256" key="2">
    <source>
        <dbReference type="ARBA" id="ARBA00004434"/>
    </source>
</evidence>
<dbReference type="PROSITE" id="PS50969">
    <property type="entry name" value="FCP1"/>
    <property type="match status" value="1"/>
</dbReference>
<dbReference type="RefSeq" id="XP_025411096.1">
    <property type="nucleotide sequence ID" value="XM_025555311.1"/>
</dbReference>
<gene>
    <name evidence="17" type="primary">LOC112684017</name>
</gene>
<evidence type="ECO:0000256" key="13">
    <source>
        <dbReference type="ARBA" id="ARBA00061911"/>
    </source>
</evidence>
<feature type="domain" description="FCP1 homology" evidence="15">
    <location>
        <begin position="164"/>
        <end position="307"/>
    </location>
</feature>
<accession>A0A8B8FKS6</accession>
<evidence type="ECO:0000256" key="1">
    <source>
        <dbReference type="ARBA" id="ARBA00002959"/>
    </source>
</evidence>
<dbReference type="OrthoDB" id="287041at2759"/>
<dbReference type="InterPro" id="IPR004274">
    <property type="entry name" value="FCP1_dom"/>
</dbReference>
<evidence type="ECO:0000256" key="11">
    <source>
        <dbReference type="ARBA" id="ARBA00023128"/>
    </source>
</evidence>
<dbReference type="FunFam" id="3.40.50.1000:FF:000019">
    <property type="entry name" value="Mitochondrial import inner membrane translocase subunit TIM50"/>
    <property type="match status" value="1"/>
</dbReference>
<dbReference type="PANTHER" id="PTHR12210">
    <property type="entry name" value="DULLARD PROTEIN PHOSPHATASE"/>
    <property type="match status" value="1"/>
</dbReference>
<comment type="similarity">
    <text evidence="3 14">Belongs to the TIM50 family.</text>
</comment>
<keyword evidence="11 14" id="KW-0496">Mitochondrion</keyword>
<dbReference type="Gene3D" id="3.40.50.1000">
    <property type="entry name" value="HAD superfamily/HAD-like"/>
    <property type="match status" value="1"/>
</dbReference>
<sequence>MKMAQFLFRGLRQFTVLGKTSVCFKCEQNTFKLISYVRPSFVSSLNKFYCSQSEKKLSETLETRTADPLDIFGENKDERLKEKEKAIKNLKIGFFFIGASLIMIIGCGLYVLMADNYYRDNEDEKDIYPVRVFKRGRLAINEFFESMRAPSYEKLLPDPLPYPYIQPPYTLIIEMTDLLVHPEWTYSTGWRFKKRPNVDKFLEQVSQNYEIVVFTASNGFNVYPILDSLDKNNVIMYRLVKNATDYIDGHHVKNLERINRDLSRVIMVDWNVDSVKLQRENALVIPQWTGEDGDQQLIQLAEFLNVVAASEVIDVREVLSYYKQFNNPLEVFKENQRKLLEMQEEQKQISGTLPVNKARGSWKDKYLYGK</sequence>
<keyword evidence="9 14" id="KW-1133">Transmembrane helix</keyword>
<evidence type="ECO:0000256" key="12">
    <source>
        <dbReference type="ARBA" id="ARBA00023136"/>
    </source>
</evidence>
<protein>
    <recommendedName>
        <fullName evidence="14">Mitochondrial import inner membrane translocase subunit TIM50</fullName>
    </recommendedName>
</protein>
<dbReference type="SMART" id="SM00577">
    <property type="entry name" value="CPDc"/>
    <property type="match status" value="1"/>
</dbReference>
<evidence type="ECO:0000256" key="6">
    <source>
        <dbReference type="ARBA" id="ARBA00022792"/>
    </source>
</evidence>
<keyword evidence="5 14" id="KW-0812">Transmembrane</keyword>
<keyword evidence="4 14" id="KW-0813">Transport</keyword>
<evidence type="ECO:0000313" key="17">
    <source>
        <dbReference type="RefSeq" id="XP_025411096.1"/>
    </source>
</evidence>
<evidence type="ECO:0000256" key="8">
    <source>
        <dbReference type="ARBA" id="ARBA00022946"/>
    </source>
</evidence>
<dbReference type="AlphaFoldDB" id="A0A8B8FKS6"/>
<reference evidence="17" key="1">
    <citation type="submission" date="2025-08" db="UniProtKB">
        <authorList>
            <consortium name="RefSeq"/>
        </authorList>
    </citation>
    <scope>IDENTIFICATION</scope>
    <source>
        <tissue evidence="17">Whole body</tissue>
    </source>
</reference>
<dbReference type="InterPro" id="IPR050365">
    <property type="entry name" value="TIM50"/>
</dbReference>
<keyword evidence="12 14" id="KW-0472">Membrane</keyword>
<dbReference type="InterPro" id="IPR023214">
    <property type="entry name" value="HAD_sf"/>
</dbReference>
<comment type="subcellular location">
    <subcellularLocation>
        <location evidence="2 14">Mitochondrion inner membrane</location>
        <topology evidence="2 14">Single-pass membrane protein</topology>
    </subcellularLocation>
</comment>
<name>A0A8B8FKS6_9HEMI</name>
<dbReference type="InterPro" id="IPR036412">
    <property type="entry name" value="HAD-like_sf"/>
</dbReference>
<evidence type="ECO:0000256" key="4">
    <source>
        <dbReference type="ARBA" id="ARBA00022448"/>
    </source>
</evidence>
<dbReference type="Pfam" id="PF03031">
    <property type="entry name" value="NIF"/>
    <property type="match status" value="1"/>
</dbReference>
<evidence type="ECO:0000256" key="9">
    <source>
        <dbReference type="ARBA" id="ARBA00022989"/>
    </source>
</evidence>
<dbReference type="Proteomes" id="UP000694846">
    <property type="component" value="Unplaced"/>
</dbReference>
<keyword evidence="8 14" id="KW-0809">Transit peptide</keyword>
<keyword evidence="16" id="KW-1185">Reference proteome</keyword>
<evidence type="ECO:0000259" key="15">
    <source>
        <dbReference type="PROSITE" id="PS50969"/>
    </source>
</evidence>
<evidence type="ECO:0000256" key="14">
    <source>
        <dbReference type="RuleBase" id="RU365079"/>
    </source>
</evidence>
<comment type="subunit">
    <text evidence="13">Component of the TIM23 complex at least composed of Tim23, Tim17 (Tim17a1, Tim17a2 or Tim17b1) and a Tim50.</text>
</comment>
<evidence type="ECO:0000256" key="3">
    <source>
        <dbReference type="ARBA" id="ARBA00006344"/>
    </source>
</evidence>
<organism evidence="16 17">
    <name type="scientific">Sipha flava</name>
    <name type="common">yellow sugarcane aphid</name>
    <dbReference type="NCBI Taxonomy" id="143950"/>
    <lineage>
        <taxon>Eukaryota</taxon>
        <taxon>Metazoa</taxon>
        <taxon>Ecdysozoa</taxon>
        <taxon>Arthropoda</taxon>
        <taxon>Hexapoda</taxon>
        <taxon>Insecta</taxon>
        <taxon>Pterygota</taxon>
        <taxon>Neoptera</taxon>
        <taxon>Paraneoptera</taxon>
        <taxon>Hemiptera</taxon>
        <taxon>Sternorrhyncha</taxon>
        <taxon>Aphidomorpha</taxon>
        <taxon>Aphidoidea</taxon>
        <taxon>Aphididae</taxon>
        <taxon>Sipha</taxon>
    </lineage>
</organism>